<comment type="caution">
    <text evidence="2">The sequence shown here is derived from an EMBL/GenBank/DDBJ whole genome shotgun (WGS) entry which is preliminary data.</text>
</comment>
<organism evidence="2 3">
    <name type="scientific">Exocentrus adspersus</name>
    <dbReference type="NCBI Taxonomy" id="1586481"/>
    <lineage>
        <taxon>Eukaryota</taxon>
        <taxon>Metazoa</taxon>
        <taxon>Ecdysozoa</taxon>
        <taxon>Arthropoda</taxon>
        <taxon>Hexapoda</taxon>
        <taxon>Insecta</taxon>
        <taxon>Pterygota</taxon>
        <taxon>Neoptera</taxon>
        <taxon>Endopterygota</taxon>
        <taxon>Coleoptera</taxon>
        <taxon>Polyphaga</taxon>
        <taxon>Cucujiformia</taxon>
        <taxon>Chrysomeloidea</taxon>
        <taxon>Cerambycidae</taxon>
        <taxon>Lamiinae</taxon>
        <taxon>Acanthocinini</taxon>
        <taxon>Exocentrus</taxon>
    </lineage>
</organism>
<feature type="compositionally biased region" description="Pro residues" evidence="1">
    <location>
        <begin position="72"/>
        <end position="82"/>
    </location>
</feature>
<dbReference type="EMBL" id="JANEYG010000005">
    <property type="protein sequence ID" value="KAJ8923329.1"/>
    <property type="molecule type" value="Genomic_DNA"/>
</dbReference>
<dbReference type="Proteomes" id="UP001159042">
    <property type="component" value="Unassembled WGS sequence"/>
</dbReference>
<dbReference type="AlphaFoldDB" id="A0AAV8W9Y3"/>
<reference evidence="2 3" key="1">
    <citation type="journal article" date="2023" name="Insect Mol. Biol.">
        <title>Genome sequencing provides insights into the evolution of gene families encoding plant cell wall-degrading enzymes in longhorned beetles.</title>
        <authorList>
            <person name="Shin N.R."/>
            <person name="Okamura Y."/>
            <person name="Kirsch R."/>
            <person name="Pauchet Y."/>
        </authorList>
    </citation>
    <scope>NUCLEOTIDE SEQUENCE [LARGE SCALE GENOMIC DNA]</scope>
    <source>
        <strain evidence="2">EAD_L_NR</strain>
    </source>
</reference>
<feature type="region of interest" description="Disordered" evidence="1">
    <location>
        <begin position="63"/>
        <end position="82"/>
    </location>
</feature>
<keyword evidence="3" id="KW-1185">Reference proteome</keyword>
<evidence type="ECO:0000256" key="1">
    <source>
        <dbReference type="SAM" id="MobiDB-lite"/>
    </source>
</evidence>
<evidence type="ECO:0000313" key="3">
    <source>
        <dbReference type="Proteomes" id="UP001159042"/>
    </source>
</evidence>
<proteinExistence type="predicted"/>
<gene>
    <name evidence="2" type="ORF">NQ315_001887</name>
</gene>
<evidence type="ECO:0008006" key="4">
    <source>
        <dbReference type="Google" id="ProtNLM"/>
    </source>
</evidence>
<name>A0AAV8W9Y3_9CUCU</name>
<evidence type="ECO:0000313" key="2">
    <source>
        <dbReference type="EMBL" id="KAJ8923329.1"/>
    </source>
</evidence>
<sequence length="82" mass="8686">MTCRHVSVLPEGVACFEDALTSRVGREYQVGDKLPHDTGNCVECVCGQGAKVTCSPHQCAPGGDDINDYRPPGAPQPIPDAF</sequence>
<protein>
    <recommendedName>
        <fullName evidence="4">VWFC domain-containing protein</fullName>
    </recommendedName>
</protein>
<accession>A0AAV8W9Y3</accession>